<dbReference type="FunFam" id="3.40.50.2300:FF:000024">
    <property type="entry name" value="Vomeronasal 2, receptor 73"/>
    <property type="match status" value="1"/>
</dbReference>
<dbReference type="CDD" id="cd15283">
    <property type="entry name" value="7tmC_V2R_pheromone"/>
    <property type="match status" value="1"/>
</dbReference>
<reference evidence="12" key="2">
    <citation type="submission" date="2025-09" db="UniProtKB">
        <authorList>
            <consortium name="Ensembl"/>
        </authorList>
    </citation>
    <scope>IDENTIFICATION</scope>
</reference>
<keyword evidence="13" id="KW-1185">Reference proteome</keyword>
<dbReference type="InterPro" id="IPR004073">
    <property type="entry name" value="GPCR_3_vmron_rcpt_2"/>
</dbReference>
<feature type="transmembrane region" description="Helical" evidence="10">
    <location>
        <begin position="723"/>
        <end position="746"/>
    </location>
</feature>
<proteinExistence type="predicted"/>
<organism evidence="12 13">
    <name type="scientific">Pseudonaja textilis</name>
    <name type="common">Eastern brown snake</name>
    <dbReference type="NCBI Taxonomy" id="8673"/>
    <lineage>
        <taxon>Eukaryota</taxon>
        <taxon>Metazoa</taxon>
        <taxon>Chordata</taxon>
        <taxon>Craniata</taxon>
        <taxon>Vertebrata</taxon>
        <taxon>Euteleostomi</taxon>
        <taxon>Lepidosauria</taxon>
        <taxon>Squamata</taxon>
        <taxon>Bifurcata</taxon>
        <taxon>Unidentata</taxon>
        <taxon>Episquamata</taxon>
        <taxon>Toxicofera</taxon>
        <taxon>Serpentes</taxon>
        <taxon>Colubroidea</taxon>
        <taxon>Elapidae</taxon>
        <taxon>Hydrophiinae</taxon>
        <taxon>Pseudonaja</taxon>
    </lineage>
</organism>
<feature type="transmembrane region" description="Helical" evidence="10">
    <location>
        <begin position="691"/>
        <end position="711"/>
    </location>
</feature>
<keyword evidence="8" id="KW-0325">Glycoprotein</keyword>
<dbReference type="InterPro" id="IPR017979">
    <property type="entry name" value="GPCR_3_CS"/>
</dbReference>
<dbReference type="InterPro" id="IPR001828">
    <property type="entry name" value="ANF_lig-bd_rcpt"/>
</dbReference>
<dbReference type="InterPro" id="IPR000068">
    <property type="entry name" value="GPCR_3_Ca_sens_rcpt-rel"/>
</dbReference>
<dbReference type="GeneTree" id="ENSGT00950000182788"/>
<keyword evidence="6 10" id="KW-0472">Membrane</keyword>
<evidence type="ECO:0000256" key="5">
    <source>
        <dbReference type="ARBA" id="ARBA00023040"/>
    </source>
</evidence>
<feature type="transmembrane region" description="Helical" evidence="10">
    <location>
        <begin position="499"/>
        <end position="522"/>
    </location>
</feature>
<keyword evidence="4 10" id="KW-1133">Transmembrane helix</keyword>
<evidence type="ECO:0000256" key="8">
    <source>
        <dbReference type="ARBA" id="ARBA00023180"/>
    </source>
</evidence>
<evidence type="ECO:0000256" key="3">
    <source>
        <dbReference type="ARBA" id="ARBA00022692"/>
    </source>
</evidence>
<feature type="transmembrane region" description="Helical" evidence="10">
    <location>
        <begin position="656"/>
        <end position="679"/>
    </location>
</feature>
<reference evidence="12" key="1">
    <citation type="submission" date="2025-08" db="UniProtKB">
        <authorList>
            <consortium name="Ensembl"/>
        </authorList>
    </citation>
    <scope>IDENTIFICATION</scope>
</reference>
<dbReference type="PROSITE" id="PS00981">
    <property type="entry name" value="G_PROTEIN_RECEP_F3_3"/>
    <property type="match status" value="1"/>
</dbReference>
<evidence type="ECO:0000256" key="4">
    <source>
        <dbReference type="ARBA" id="ARBA00022989"/>
    </source>
</evidence>
<feature type="transmembrane region" description="Helical" evidence="10">
    <location>
        <begin position="12"/>
        <end position="30"/>
    </location>
</feature>
<feature type="transmembrane region" description="Helical" evidence="10">
    <location>
        <begin position="534"/>
        <end position="555"/>
    </location>
</feature>
<keyword evidence="5" id="KW-0297">G-protein coupled receptor</keyword>
<feature type="transmembrane region" description="Helical" evidence="10">
    <location>
        <begin position="612"/>
        <end position="636"/>
    </location>
</feature>
<evidence type="ECO:0000256" key="6">
    <source>
        <dbReference type="ARBA" id="ARBA00023136"/>
    </source>
</evidence>
<dbReference type="GO" id="GO:0004930">
    <property type="term" value="F:G protein-coupled receptor activity"/>
    <property type="evidence" value="ECO:0007669"/>
    <property type="project" value="UniProtKB-KW"/>
</dbReference>
<dbReference type="InterPro" id="IPR000337">
    <property type="entry name" value="GPCR_3"/>
</dbReference>
<dbReference type="PRINTS" id="PR01535">
    <property type="entry name" value="VOMERONASL2R"/>
</dbReference>
<dbReference type="Proteomes" id="UP000472273">
    <property type="component" value="Unplaced"/>
</dbReference>
<sequence>MNRKHLERIGKIPVLVLFLACYLFFSSFKISEQLSLKSNADFILIEKSELISSSYRYLTQNYQHILALEFALKEINGNPHLLPNITLGFHIYNSNFIRSWTYRGTLGLLSTKDKFIPNYKCDDVIPPSRLFFLPSFLLSFFAYYSNVFQLLFFLQLIYGSAPTNNHEDLFHWMFPSNMLQYKGILQLLLYFGWTWVGMISLQYDVGDGFIAIMVSMFAQRGICFDFIKSYPKKTYTHEFSEMLEDGNEIYDIVMASIASVVIVQGEFMLTMRLLFSYQVPSNNEKIWIMIAQMDFTSTSIQRNWPLHFIHGAMSIVVHSSDLVGFQDFVKERNLATNQEDGFLKHFWEDAFQCVFPNSIGEKNFDGVCTGEEKIETLPSSIFDMQMNSHSYAIYNSVYAVVHALSALYSFKRKHKAVPDKSQLNPLHQESWQSLLRVKVGSLDKYNFAFSCNNINNVLCTFSDADDCVPCPGDQYANFHQNACIVKEITFLSYQEPLGITSLVFAFSFALMTVYLIAIFIKHNDTPIVKANNQSLSYVLLTSLLFSFLSTFLFIGQPTVLTCLLRQVAFTFIFSVAISCVLAKTVIVVLAFMATKPGSGIRKWVGNRLATSIVFSCSFLQASLCAIWLATSAPFPHFDMYSLHEEIILECNEGSTYMFYCVLGFMNILALVSFMVAYLARNLPDTFNEAKFITFSMLIFCSVWLSFFPAYLSTKGKYTVAVEIFSIFGSSAGLLACIFLPKGYILLLRPELNKREQLVRRK</sequence>
<keyword evidence="9" id="KW-0807">Transducer</keyword>
<evidence type="ECO:0000259" key="11">
    <source>
        <dbReference type="PROSITE" id="PS50259"/>
    </source>
</evidence>
<evidence type="ECO:0000256" key="10">
    <source>
        <dbReference type="SAM" id="Phobius"/>
    </source>
</evidence>
<dbReference type="Pfam" id="PF01094">
    <property type="entry name" value="ANF_receptor"/>
    <property type="match status" value="1"/>
</dbReference>
<dbReference type="PROSITE" id="PS50259">
    <property type="entry name" value="G_PROTEIN_RECEP_F3_4"/>
    <property type="match status" value="1"/>
</dbReference>
<protein>
    <recommendedName>
        <fullName evidence="11">G-protein coupled receptors family 3 profile domain-containing protein</fullName>
    </recommendedName>
</protein>
<evidence type="ECO:0000313" key="12">
    <source>
        <dbReference type="Ensembl" id="ENSPTXP00000023859.1"/>
    </source>
</evidence>
<feature type="transmembrane region" description="Helical" evidence="10">
    <location>
        <begin position="567"/>
        <end position="591"/>
    </location>
</feature>
<dbReference type="Ensembl" id="ENSPTXT00000024598.1">
    <property type="protein sequence ID" value="ENSPTXP00000023859.1"/>
    <property type="gene ID" value="ENSPTXG00000016575.1"/>
</dbReference>
<evidence type="ECO:0000256" key="1">
    <source>
        <dbReference type="ARBA" id="ARBA00004651"/>
    </source>
</evidence>
<feature type="domain" description="G-protein coupled receptors family 3 profile" evidence="11">
    <location>
        <begin position="497"/>
        <end position="761"/>
    </location>
</feature>
<dbReference type="Pfam" id="PF00003">
    <property type="entry name" value="7tm_3"/>
    <property type="match status" value="1"/>
</dbReference>
<keyword evidence="2" id="KW-1003">Cell membrane</keyword>
<evidence type="ECO:0000256" key="9">
    <source>
        <dbReference type="ARBA" id="ARBA00023224"/>
    </source>
</evidence>
<feature type="transmembrane region" description="Helical" evidence="10">
    <location>
        <begin position="136"/>
        <end position="158"/>
    </location>
</feature>
<evidence type="ECO:0000256" key="2">
    <source>
        <dbReference type="ARBA" id="ARBA00022475"/>
    </source>
</evidence>
<evidence type="ECO:0000313" key="13">
    <source>
        <dbReference type="Proteomes" id="UP000472273"/>
    </source>
</evidence>
<dbReference type="AlphaFoldDB" id="A0A670ZM86"/>
<dbReference type="PANTHER" id="PTHR24061:SF599">
    <property type="entry name" value="G-PROTEIN COUPLED RECEPTORS FAMILY 3 PROFILE DOMAIN-CONTAINING PROTEIN"/>
    <property type="match status" value="1"/>
</dbReference>
<dbReference type="InterPro" id="IPR028082">
    <property type="entry name" value="Peripla_BP_I"/>
</dbReference>
<dbReference type="GO" id="GO:0005886">
    <property type="term" value="C:plasma membrane"/>
    <property type="evidence" value="ECO:0007669"/>
    <property type="project" value="UniProtKB-SubCell"/>
</dbReference>
<comment type="subcellular location">
    <subcellularLocation>
        <location evidence="1">Cell membrane</location>
        <topology evidence="1">Multi-pass membrane protein</topology>
    </subcellularLocation>
</comment>
<dbReference type="SUPFAM" id="SSF53822">
    <property type="entry name" value="Periplasmic binding protein-like I"/>
    <property type="match status" value="1"/>
</dbReference>
<dbReference type="PANTHER" id="PTHR24061">
    <property type="entry name" value="CALCIUM-SENSING RECEPTOR-RELATED"/>
    <property type="match status" value="1"/>
</dbReference>
<accession>A0A670ZM86</accession>
<name>A0A670ZM86_PSETE</name>
<dbReference type="Gene3D" id="3.40.50.2300">
    <property type="match status" value="2"/>
</dbReference>
<keyword evidence="3 10" id="KW-0812">Transmembrane</keyword>
<keyword evidence="7" id="KW-0675">Receptor</keyword>
<dbReference type="InterPro" id="IPR017978">
    <property type="entry name" value="GPCR_3_C"/>
</dbReference>
<dbReference type="PRINTS" id="PR00248">
    <property type="entry name" value="GPCRMGR"/>
</dbReference>
<feature type="transmembrane region" description="Helical" evidence="10">
    <location>
        <begin position="179"/>
        <end position="196"/>
    </location>
</feature>
<evidence type="ECO:0000256" key="7">
    <source>
        <dbReference type="ARBA" id="ARBA00023170"/>
    </source>
</evidence>